<comment type="similarity">
    <text evidence="1 4">Belongs to the glycosyl hydrolase 43 family.</text>
</comment>
<dbReference type="InterPro" id="IPR041542">
    <property type="entry name" value="GH43_C2"/>
</dbReference>
<dbReference type="PANTHER" id="PTHR42812:SF15">
    <property type="entry name" value="HYDROLASE, PUTATIVE (AFU_ORTHOLOGUE AFUA_2G00930)-RELATED"/>
    <property type="match status" value="1"/>
</dbReference>
<evidence type="ECO:0000256" key="1">
    <source>
        <dbReference type="ARBA" id="ARBA00009865"/>
    </source>
</evidence>
<dbReference type="SUPFAM" id="SSF75005">
    <property type="entry name" value="Arabinanase/levansucrase/invertase"/>
    <property type="match status" value="1"/>
</dbReference>
<comment type="caution">
    <text evidence="6">The sequence shown here is derived from an EMBL/GenBank/DDBJ whole genome shotgun (WGS) entry which is preliminary data.</text>
</comment>
<keyword evidence="3 4" id="KW-0326">Glycosidase</keyword>
<protein>
    <submittedName>
        <fullName evidence="6">Glycoside hydrolase 43 family protein</fullName>
    </submittedName>
</protein>
<dbReference type="PANTHER" id="PTHR42812">
    <property type="entry name" value="BETA-XYLOSIDASE"/>
    <property type="match status" value="1"/>
</dbReference>
<evidence type="ECO:0000256" key="2">
    <source>
        <dbReference type="ARBA" id="ARBA00022801"/>
    </source>
</evidence>
<gene>
    <name evidence="6" type="ORF">GCM10008936_14340</name>
</gene>
<dbReference type="RefSeq" id="WP_346024852.1">
    <property type="nucleotide sequence ID" value="NZ_BAAADA010000116.1"/>
</dbReference>
<dbReference type="Gene3D" id="2.60.120.200">
    <property type="match status" value="1"/>
</dbReference>
<feature type="domain" description="Beta-xylosidase C-terminal Concanavalin A-like" evidence="5">
    <location>
        <begin position="316"/>
        <end position="511"/>
    </location>
</feature>
<dbReference type="InterPro" id="IPR006710">
    <property type="entry name" value="Glyco_hydro_43"/>
</dbReference>
<dbReference type="CDD" id="cd09001">
    <property type="entry name" value="GH43_FsAxh1-like"/>
    <property type="match status" value="1"/>
</dbReference>
<evidence type="ECO:0000313" key="6">
    <source>
        <dbReference type="EMBL" id="GAA0486636.1"/>
    </source>
</evidence>
<evidence type="ECO:0000256" key="3">
    <source>
        <dbReference type="ARBA" id="ARBA00023295"/>
    </source>
</evidence>
<accession>A0ABP3KV69</accession>
<dbReference type="Gene3D" id="2.115.10.20">
    <property type="entry name" value="Glycosyl hydrolase domain, family 43"/>
    <property type="match status" value="1"/>
</dbReference>
<keyword evidence="2 4" id="KW-0378">Hydrolase</keyword>
<dbReference type="Pfam" id="PF04616">
    <property type="entry name" value="Glyco_hydro_43"/>
    <property type="match status" value="1"/>
</dbReference>
<dbReference type="InterPro" id="IPR013320">
    <property type="entry name" value="ConA-like_dom_sf"/>
</dbReference>
<dbReference type="Proteomes" id="UP001410648">
    <property type="component" value="Unassembled WGS sequence"/>
</dbReference>
<dbReference type="SUPFAM" id="SSF49899">
    <property type="entry name" value="Concanavalin A-like lectins/glucanases"/>
    <property type="match status" value="1"/>
</dbReference>
<dbReference type="Pfam" id="PF17851">
    <property type="entry name" value="GH43_C2"/>
    <property type="match status" value="1"/>
</dbReference>
<dbReference type="InterPro" id="IPR051795">
    <property type="entry name" value="Glycosyl_Hydrlase_43"/>
</dbReference>
<sequence length="516" mass="59053">MIKKPVPHPIIPLDYPDPDIIRVGDRYYMVSTTMHFFPGGELLTSTDLVHWSHHSYIYDRLDSTPAQQLKDGENIYGKGMWAATLRYHLGTFYVLFAANDTKQTYLYRTDNINGPWTKQTVKGFYHDASLLFDDDDRKYIVYGNTDIRVTELNDELTGPKNDGISKIIVSEPNPVLGYEGSHIYKIDGKYFLFLISSLPDQWFRVQSCFVSDRIDGPYTGDIILEDDSGFSGQGVAQGGIVDTPEGNWYMMLFQDMGAAGRMPVLVPLNWKDGLPVVSDKNKIPESFSYPIRQPVNVDKMVSSDEFKVKQENGYGLQHWWQFNHEPDQESFSLNTDEGYYEISHKQKVKDLMEAVNTLTQRMTFPYCRASVRVDFKGLNDGDLAGISAFQGDYGFIAVTKGDGHYQLLVRTSESDSKDMSNKGDTDRSEKEWVRISLTEEHVDLMIEADFRNGRDVASFYYRSREVDQFKKVGPDHQLFFKLDHFTGCRFGLFSFATEKTGGYARFKSFIYSTLNS</sequence>
<evidence type="ECO:0000259" key="5">
    <source>
        <dbReference type="Pfam" id="PF17851"/>
    </source>
</evidence>
<evidence type="ECO:0000256" key="4">
    <source>
        <dbReference type="RuleBase" id="RU361187"/>
    </source>
</evidence>
<dbReference type="InterPro" id="IPR023296">
    <property type="entry name" value="Glyco_hydro_beta-prop_sf"/>
</dbReference>
<name>A0ABP3KV69_9LACT</name>
<keyword evidence="7" id="KW-1185">Reference proteome</keyword>
<evidence type="ECO:0000313" key="7">
    <source>
        <dbReference type="Proteomes" id="UP001410648"/>
    </source>
</evidence>
<dbReference type="EMBL" id="BAAADA010000116">
    <property type="protein sequence ID" value="GAA0486636.1"/>
    <property type="molecule type" value="Genomic_DNA"/>
</dbReference>
<dbReference type="GO" id="GO:0016787">
    <property type="term" value="F:hydrolase activity"/>
    <property type="evidence" value="ECO:0007669"/>
    <property type="project" value="UniProtKB-KW"/>
</dbReference>
<reference evidence="7" key="1">
    <citation type="journal article" date="2019" name="Int. J. Syst. Evol. Microbiol.">
        <title>The Global Catalogue of Microorganisms (GCM) 10K type strain sequencing project: providing services to taxonomists for standard genome sequencing and annotation.</title>
        <authorList>
            <consortium name="The Broad Institute Genomics Platform"/>
            <consortium name="The Broad Institute Genome Sequencing Center for Infectious Disease"/>
            <person name="Wu L."/>
            <person name="Ma J."/>
        </authorList>
    </citation>
    <scope>NUCLEOTIDE SEQUENCE [LARGE SCALE GENOMIC DNA]</scope>
    <source>
        <strain evidence="7">JCM 14232</strain>
    </source>
</reference>
<proteinExistence type="inferred from homology"/>
<organism evidence="6 7">
    <name type="scientific">Alkalibacterium indicireducens</name>
    <dbReference type="NCBI Taxonomy" id="398758"/>
    <lineage>
        <taxon>Bacteria</taxon>
        <taxon>Bacillati</taxon>
        <taxon>Bacillota</taxon>
        <taxon>Bacilli</taxon>
        <taxon>Lactobacillales</taxon>
        <taxon>Carnobacteriaceae</taxon>
        <taxon>Alkalibacterium</taxon>
    </lineage>
</organism>